<dbReference type="InterPro" id="IPR016166">
    <property type="entry name" value="FAD-bd_PCMH"/>
</dbReference>
<keyword evidence="15 19" id="KW-0131">Cell cycle</keyword>
<comment type="pathway">
    <text evidence="4 19">Cell wall biogenesis; peptidoglycan biosynthesis.</text>
</comment>
<dbReference type="Pfam" id="PF02873">
    <property type="entry name" value="MurB_C"/>
    <property type="match status" value="1"/>
</dbReference>
<comment type="similarity">
    <text evidence="19">Belongs to the MurB family.</text>
</comment>
<keyword evidence="22" id="KW-1185">Reference proteome</keyword>
<dbReference type="GO" id="GO:0051301">
    <property type="term" value="P:cell division"/>
    <property type="evidence" value="ECO:0007669"/>
    <property type="project" value="UniProtKB-KW"/>
</dbReference>
<reference evidence="21 22" key="1">
    <citation type="submission" date="2017-06" db="EMBL/GenBank/DDBJ databases">
        <authorList>
            <person name="Kim H.J."/>
            <person name="Triplett B.A."/>
        </authorList>
    </citation>
    <scope>NUCLEOTIDE SEQUENCE [LARGE SCALE GENOMIC DNA]</scope>
    <source>
        <strain evidence="21 22">DSM 18704</strain>
    </source>
</reference>
<evidence type="ECO:0000256" key="17">
    <source>
        <dbReference type="ARBA" id="ARBA00031026"/>
    </source>
</evidence>
<feature type="active site" evidence="19">
    <location>
        <position position="165"/>
    </location>
</feature>
<evidence type="ECO:0000313" key="21">
    <source>
        <dbReference type="EMBL" id="SNS77168.1"/>
    </source>
</evidence>
<dbReference type="PANTHER" id="PTHR21071:SF4">
    <property type="entry name" value="UDP-N-ACETYLENOLPYRUVOYLGLUCOSAMINE REDUCTASE"/>
    <property type="match status" value="1"/>
</dbReference>
<evidence type="ECO:0000256" key="14">
    <source>
        <dbReference type="ARBA" id="ARBA00023002"/>
    </source>
</evidence>
<evidence type="ECO:0000256" key="5">
    <source>
        <dbReference type="ARBA" id="ARBA00012518"/>
    </source>
</evidence>
<evidence type="ECO:0000256" key="4">
    <source>
        <dbReference type="ARBA" id="ARBA00004752"/>
    </source>
</evidence>
<comment type="subcellular location">
    <subcellularLocation>
        <location evidence="3 19">Cytoplasm</location>
    </subcellularLocation>
</comment>
<dbReference type="Gene3D" id="3.30.465.10">
    <property type="match status" value="1"/>
</dbReference>
<dbReference type="Proteomes" id="UP000198356">
    <property type="component" value="Unassembled WGS sequence"/>
</dbReference>
<dbReference type="SUPFAM" id="SSF56176">
    <property type="entry name" value="FAD-binding/transporter-associated domain-like"/>
    <property type="match status" value="1"/>
</dbReference>
<dbReference type="Pfam" id="PF01565">
    <property type="entry name" value="FAD_binding_4"/>
    <property type="match status" value="1"/>
</dbReference>
<dbReference type="InterPro" id="IPR016167">
    <property type="entry name" value="FAD-bd_PCMH_sub1"/>
</dbReference>
<dbReference type="SUPFAM" id="SSF56194">
    <property type="entry name" value="Uridine diphospho-N-Acetylenolpyruvylglucosamine reductase, MurB, C-terminal domain"/>
    <property type="match status" value="1"/>
</dbReference>
<dbReference type="InterPro" id="IPR036635">
    <property type="entry name" value="MurB_C_sf"/>
</dbReference>
<keyword evidence="11 19" id="KW-0521">NADP</keyword>
<dbReference type="Gene3D" id="3.90.78.10">
    <property type="entry name" value="UDP-N-acetylenolpyruvoylglucosamine reductase, C-terminal domain"/>
    <property type="match status" value="1"/>
</dbReference>
<accession>A0A239H801</accession>
<evidence type="ECO:0000256" key="2">
    <source>
        <dbReference type="ARBA" id="ARBA00003921"/>
    </source>
</evidence>
<dbReference type="EMBL" id="FZOU01000002">
    <property type="protein sequence ID" value="SNS77168.1"/>
    <property type="molecule type" value="Genomic_DNA"/>
</dbReference>
<feature type="domain" description="FAD-binding PCMH-type" evidence="20">
    <location>
        <begin position="16"/>
        <end position="189"/>
    </location>
</feature>
<evidence type="ECO:0000256" key="3">
    <source>
        <dbReference type="ARBA" id="ARBA00004496"/>
    </source>
</evidence>
<keyword evidence="10 19" id="KW-0274">FAD</keyword>
<evidence type="ECO:0000256" key="13">
    <source>
        <dbReference type="ARBA" id="ARBA00022984"/>
    </source>
</evidence>
<dbReference type="HAMAP" id="MF_00037">
    <property type="entry name" value="MurB"/>
    <property type="match status" value="1"/>
</dbReference>
<comment type="cofactor">
    <cofactor evidence="1 19">
        <name>FAD</name>
        <dbReference type="ChEBI" id="CHEBI:57692"/>
    </cofactor>
</comment>
<dbReference type="InterPro" id="IPR006094">
    <property type="entry name" value="Oxid_FAD_bind_N"/>
</dbReference>
<name>A0A239H801_9BACT</name>
<dbReference type="GO" id="GO:0009252">
    <property type="term" value="P:peptidoglycan biosynthetic process"/>
    <property type="evidence" value="ECO:0007669"/>
    <property type="project" value="UniProtKB-UniRule"/>
</dbReference>
<evidence type="ECO:0000256" key="7">
    <source>
        <dbReference type="ARBA" id="ARBA00022490"/>
    </source>
</evidence>
<proteinExistence type="inferred from homology"/>
<keyword evidence="14 19" id="KW-0560">Oxidoreductase</keyword>
<dbReference type="GO" id="GO:0008762">
    <property type="term" value="F:UDP-N-acetylmuramate dehydrogenase activity"/>
    <property type="evidence" value="ECO:0007669"/>
    <property type="project" value="UniProtKB-UniRule"/>
</dbReference>
<comment type="function">
    <text evidence="2 19">Cell wall formation.</text>
</comment>
<dbReference type="NCBIfam" id="NF000755">
    <property type="entry name" value="PRK00046.1"/>
    <property type="match status" value="1"/>
</dbReference>
<evidence type="ECO:0000256" key="8">
    <source>
        <dbReference type="ARBA" id="ARBA00022618"/>
    </source>
</evidence>
<dbReference type="InterPro" id="IPR016169">
    <property type="entry name" value="FAD-bd_PCMH_sub2"/>
</dbReference>
<evidence type="ECO:0000259" key="20">
    <source>
        <dbReference type="PROSITE" id="PS51387"/>
    </source>
</evidence>
<protein>
    <recommendedName>
        <fullName evidence="6 19">UDP-N-acetylenolpyruvoylglucosamine reductase</fullName>
        <ecNumber evidence="5 19">1.3.1.98</ecNumber>
    </recommendedName>
    <alternativeName>
        <fullName evidence="17 19">UDP-N-acetylmuramate dehydrogenase</fullName>
    </alternativeName>
</protein>
<dbReference type="Gene3D" id="3.30.43.10">
    <property type="entry name" value="Uridine Diphospho-n-acetylenolpyruvylglucosamine Reductase, domain 2"/>
    <property type="match status" value="1"/>
</dbReference>
<keyword evidence="13 19" id="KW-0573">Peptidoglycan synthesis</keyword>
<feature type="active site" evidence="19">
    <location>
        <position position="342"/>
    </location>
</feature>
<dbReference type="GO" id="GO:0008360">
    <property type="term" value="P:regulation of cell shape"/>
    <property type="evidence" value="ECO:0007669"/>
    <property type="project" value="UniProtKB-KW"/>
</dbReference>
<keyword evidence="16 19" id="KW-0961">Cell wall biogenesis/degradation</keyword>
<dbReference type="AlphaFoldDB" id="A0A239H801"/>
<evidence type="ECO:0000256" key="12">
    <source>
        <dbReference type="ARBA" id="ARBA00022960"/>
    </source>
</evidence>
<keyword evidence="8 19" id="KW-0132">Cell division</keyword>
<dbReference type="RefSeq" id="WP_089407763.1">
    <property type="nucleotide sequence ID" value="NZ_FZOU01000002.1"/>
</dbReference>
<gene>
    <name evidence="19" type="primary">murB</name>
    <name evidence="21" type="ORF">SAMN05421770_102258</name>
</gene>
<feature type="active site" description="Proton donor" evidence="19">
    <location>
        <position position="240"/>
    </location>
</feature>
<dbReference type="InterPro" id="IPR011601">
    <property type="entry name" value="MurB_C"/>
</dbReference>
<evidence type="ECO:0000256" key="18">
    <source>
        <dbReference type="ARBA" id="ARBA00048914"/>
    </source>
</evidence>
<comment type="catalytic activity">
    <reaction evidence="18 19">
        <text>UDP-N-acetyl-alpha-D-muramate + NADP(+) = UDP-N-acetyl-3-O-(1-carboxyvinyl)-alpha-D-glucosamine + NADPH + H(+)</text>
        <dbReference type="Rhea" id="RHEA:12248"/>
        <dbReference type="ChEBI" id="CHEBI:15378"/>
        <dbReference type="ChEBI" id="CHEBI:57783"/>
        <dbReference type="ChEBI" id="CHEBI:58349"/>
        <dbReference type="ChEBI" id="CHEBI:68483"/>
        <dbReference type="ChEBI" id="CHEBI:70757"/>
        <dbReference type="EC" id="1.3.1.98"/>
    </reaction>
</comment>
<dbReference type="PANTHER" id="PTHR21071">
    <property type="entry name" value="UDP-N-ACETYLENOLPYRUVOYLGLUCOSAMINE REDUCTASE"/>
    <property type="match status" value="1"/>
</dbReference>
<evidence type="ECO:0000256" key="11">
    <source>
        <dbReference type="ARBA" id="ARBA00022857"/>
    </source>
</evidence>
<evidence type="ECO:0000256" key="9">
    <source>
        <dbReference type="ARBA" id="ARBA00022630"/>
    </source>
</evidence>
<dbReference type="InterPro" id="IPR036318">
    <property type="entry name" value="FAD-bd_PCMH-like_sf"/>
</dbReference>
<evidence type="ECO:0000256" key="15">
    <source>
        <dbReference type="ARBA" id="ARBA00023306"/>
    </source>
</evidence>
<dbReference type="GO" id="GO:0071555">
    <property type="term" value="P:cell wall organization"/>
    <property type="evidence" value="ECO:0007669"/>
    <property type="project" value="UniProtKB-KW"/>
</dbReference>
<evidence type="ECO:0000256" key="1">
    <source>
        <dbReference type="ARBA" id="ARBA00001974"/>
    </source>
</evidence>
<dbReference type="OrthoDB" id="9804753at2"/>
<dbReference type="GO" id="GO:0005829">
    <property type="term" value="C:cytosol"/>
    <property type="evidence" value="ECO:0007669"/>
    <property type="project" value="TreeGrafter"/>
</dbReference>
<dbReference type="UniPathway" id="UPA00219"/>
<organism evidence="21 22">
    <name type="scientific">Granulicella rosea</name>
    <dbReference type="NCBI Taxonomy" id="474952"/>
    <lineage>
        <taxon>Bacteria</taxon>
        <taxon>Pseudomonadati</taxon>
        <taxon>Acidobacteriota</taxon>
        <taxon>Terriglobia</taxon>
        <taxon>Terriglobales</taxon>
        <taxon>Acidobacteriaceae</taxon>
        <taxon>Granulicella</taxon>
    </lineage>
</organism>
<evidence type="ECO:0000256" key="16">
    <source>
        <dbReference type="ARBA" id="ARBA00023316"/>
    </source>
</evidence>
<dbReference type="NCBIfam" id="TIGR00179">
    <property type="entry name" value="murB"/>
    <property type="match status" value="1"/>
</dbReference>
<evidence type="ECO:0000256" key="6">
    <source>
        <dbReference type="ARBA" id="ARBA00015188"/>
    </source>
</evidence>
<evidence type="ECO:0000313" key="22">
    <source>
        <dbReference type="Proteomes" id="UP000198356"/>
    </source>
</evidence>
<keyword evidence="12 19" id="KW-0133">Cell shape</keyword>
<dbReference type="EC" id="1.3.1.98" evidence="5 19"/>
<dbReference type="NCBIfam" id="NF010478">
    <property type="entry name" value="PRK13903.1"/>
    <property type="match status" value="1"/>
</dbReference>
<dbReference type="InterPro" id="IPR003170">
    <property type="entry name" value="MurB"/>
</dbReference>
<dbReference type="GO" id="GO:0071949">
    <property type="term" value="F:FAD binding"/>
    <property type="evidence" value="ECO:0007669"/>
    <property type="project" value="InterPro"/>
</dbReference>
<sequence length="347" mass="37595">MQIEEQIPLAPYTTLRIGGPARFFCHAATPEELLDAVAFARKRHVGIFVLGGGSNLLVSDAGFDGLVIHLQFNGPIVFIPDGDAVLCDVDAGTPWNDFVQEVCAVGLGGVECLAGIPGLTGGTPVQNVGAYGQEVAQTIVRVTVLDLETLHFEELGSEHCGFAYRTSIFNTTHRGRYIVTSVRFRLTPGARPNLTYADLKRHFGDDQPTLVETYDAVRQIRRSKGMLLVDEEPDSRSAGSFFKNPVVPLAALSAIAERLNMTEEAIPNWPAGGGRTKLPAAWLLDQAGFHRGYEMGHAGISSRHTLALINRTGLATCADICQLRDAIVAEVAARFGIQLEQEPVYLR</sequence>
<evidence type="ECO:0000256" key="19">
    <source>
        <dbReference type="HAMAP-Rule" id="MF_00037"/>
    </source>
</evidence>
<keyword evidence="9 19" id="KW-0285">Flavoprotein</keyword>
<dbReference type="PROSITE" id="PS51387">
    <property type="entry name" value="FAD_PCMH"/>
    <property type="match status" value="1"/>
</dbReference>
<evidence type="ECO:0000256" key="10">
    <source>
        <dbReference type="ARBA" id="ARBA00022827"/>
    </source>
</evidence>
<keyword evidence="7 19" id="KW-0963">Cytoplasm</keyword>